<dbReference type="PANTHER" id="PTHR30126:SF39">
    <property type="entry name" value="HTH-TYPE TRANSCRIPTIONAL REGULATOR CYSL"/>
    <property type="match status" value="1"/>
</dbReference>
<dbReference type="PANTHER" id="PTHR30126">
    <property type="entry name" value="HTH-TYPE TRANSCRIPTIONAL REGULATOR"/>
    <property type="match status" value="1"/>
</dbReference>
<evidence type="ECO:0000313" key="6">
    <source>
        <dbReference type="EMBL" id="UQN15384.1"/>
    </source>
</evidence>
<dbReference type="Pfam" id="PF03466">
    <property type="entry name" value="LysR_substrate"/>
    <property type="match status" value="1"/>
</dbReference>
<keyword evidence="3" id="KW-0238">DNA-binding</keyword>
<dbReference type="SUPFAM" id="SSF46785">
    <property type="entry name" value="Winged helix' DNA-binding domain"/>
    <property type="match status" value="1"/>
</dbReference>
<dbReference type="Gene3D" id="3.40.190.10">
    <property type="entry name" value="Periplasmic binding protein-like II"/>
    <property type="match status" value="2"/>
</dbReference>
<evidence type="ECO:0000256" key="4">
    <source>
        <dbReference type="ARBA" id="ARBA00023163"/>
    </source>
</evidence>
<dbReference type="PROSITE" id="PS50931">
    <property type="entry name" value="HTH_LYSR"/>
    <property type="match status" value="1"/>
</dbReference>
<evidence type="ECO:0000256" key="2">
    <source>
        <dbReference type="ARBA" id="ARBA00023015"/>
    </source>
</evidence>
<dbReference type="InterPro" id="IPR036388">
    <property type="entry name" value="WH-like_DNA-bd_sf"/>
</dbReference>
<dbReference type="InterPro" id="IPR000847">
    <property type="entry name" value="LysR_HTH_N"/>
</dbReference>
<accession>A0ABY4MYB4</accession>
<dbReference type="InterPro" id="IPR005119">
    <property type="entry name" value="LysR_subst-bd"/>
</dbReference>
<name>A0ABY4MYB4_9MICO</name>
<dbReference type="Pfam" id="PF00126">
    <property type="entry name" value="HTH_1"/>
    <property type="match status" value="1"/>
</dbReference>
<keyword evidence="2" id="KW-0805">Transcription regulation</keyword>
<evidence type="ECO:0000256" key="1">
    <source>
        <dbReference type="ARBA" id="ARBA00009437"/>
    </source>
</evidence>
<evidence type="ECO:0000259" key="5">
    <source>
        <dbReference type="PROSITE" id="PS50931"/>
    </source>
</evidence>
<gene>
    <name evidence="6" type="ORF">M3M28_02650</name>
</gene>
<comment type="similarity">
    <text evidence="1">Belongs to the LysR transcriptional regulatory family.</text>
</comment>
<dbReference type="InterPro" id="IPR036390">
    <property type="entry name" value="WH_DNA-bd_sf"/>
</dbReference>
<evidence type="ECO:0000256" key="3">
    <source>
        <dbReference type="ARBA" id="ARBA00023125"/>
    </source>
</evidence>
<sequence>MTRLDLDSLELFVRVVERGSINAAAAAADRSQQAVSERMRKLEHELGLDLLERGARGSQPTETGQVVADWIAELLVATDRFQERLTSLRADRTSTLRVAASQTIAGYLLPQWLSQLEQAGTATSPHVHAVNSVEVIREVHSGAAVIGFIESLDELSGLEHHVVGHDELVVVVAPSHDWASRDFITAQELAAMPLVVRESGSGTRQVLEQLLGEQHPQLEAAEPRAEFSAILSVRGAVTAGIAPAVMSALTVAEDLAAGRLRRVDVADLELHRPLTAIWREEPELPASASELIRIAAQHAAD</sequence>
<keyword evidence="4" id="KW-0804">Transcription</keyword>
<organism evidence="6">
    <name type="scientific">Gulosibacter sediminis</name>
    <dbReference type="NCBI Taxonomy" id="1729695"/>
    <lineage>
        <taxon>Bacteria</taxon>
        <taxon>Bacillati</taxon>
        <taxon>Actinomycetota</taxon>
        <taxon>Actinomycetes</taxon>
        <taxon>Micrococcales</taxon>
        <taxon>Microbacteriaceae</taxon>
        <taxon>Gulosibacter</taxon>
    </lineage>
</organism>
<dbReference type="SUPFAM" id="SSF53850">
    <property type="entry name" value="Periplasmic binding protein-like II"/>
    <property type="match status" value="1"/>
</dbReference>
<reference evidence="6" key="1">
    <citation type="submission" date="2022-05" db="EMBL/GenBank/DDBJ databases">
        <title>Complete genome sequence of toluene-degrading Gulosibacter sediminis strain ACHW.36C.</title>
        <authorList>
            <person name="Wai A.C."/>
            <person name="Lai G.K."/>
            <person name="Griffin S.D."/>
            <person name="Leung F.C."/>
        </authorList>
    </citation>
    <scope>NUCLEOTIDE SEQUENCE [LARGE SCALE GENOMIC DNA]</scope>
    <source>
        <strain evidence="6">ACHW.36C</strain>
    </source>
</reference>
<dbReference type="Gene3D" id="1.10.10.10">
    <property type="entry name" value="Winged helix-like DNA-binding domain superfamily/Winged helix DNA-binding domain"/>
    <property type="match status" value="1"/>
</dbReference>
<protein>
    <submittedName>
        <fullName evidence="6">LysR family transcriptional regulator</fullName>
    </submittedName>
</protein>
<feature type="domain" description="HTH lysR-type" evidence="5">
    <location>
        <begin position="4"/>
        <end position="61"/>
    </location>
</feature>
<dbReference type="EMBL" id="CP097160">
    <property type="protein sequence ID" value="UQN15384.1"/>
    <property type="molecule type" value="Genomic_DNA"/>
</dbReference>
<proteinExistence type="inferred from homology"/>